<dbReference type="Gene3D" id="3.10.10.10">
    <property type="entry name" value="HIV Type 1 Reverse Transcriptase, subunit A, domain 1"/>
    <property type="match status" value="1"/>
</dbReference>
<keyword evidence="2" id="KW-1185">Reference proteome</keyword>
<dbReference type="InterPro" id="IPR053134">
    <property type="entry name" value="RNA-dir_DNA_polymerase"/>
</dbReference>
<protein>
    <submittedName>
        <fullName evidence="1">RNA-directed DNA polymerase (Reverse transcriptase)</fullName>
    </submittedName>
</protein>
<comment type="caution">
    <text evidence="1">The sequence shown here is derived from an EMBL/GenBank/DDBJ whole genome shotgun (WGS) entry which is preliminary data.</text>
</comment>
<evidence type="ECO:0000313" key="2">
    <source>
        <dbReference type="Proteomes" id="UP000485058"/>
    </source>
</evidence>
<dbReference type="SUPFAM" id="SSF56672">
    <property type="entry name" value="DNA/RNA polymerases"/>
    <property type="match status" value="1"/>
</dbReference>
<dbReference type="PANTHER" id="PTHR24559:SF444">
    <property type="entry name" value="REVERSE TRANSCRIPTASE DOMAIN-CONTAINING PROTEIN"/>
    <property type="match status" value="1"/>
</dbReference>
<name>A0A6A0AL60_HAELA</name>
<keyword evidence="1" id="KW-0695">RNA-directed DNA polymerase</keyword>
<dbReference type="PANTHER" id="PTHR24559">
    <property type="entry name" value="TRANSPOSON TY3-I GAG-POL POLYPROTEIN"/>
    <property type="match status" value="1"/>
</dbReference>
<proteinExistence type="predicted"/>
<organism evidence="1 2">
    <name type="scientific">Haematococcus lacustris</name>
    <name type="common">Green alga</name>
    <name type="synonym">Haematococcus pluvialis</name>
    <dbReference type="NCBI Taxonomy" id="44745"/>
    <lineage>
        <taxon>Eukaryota</taxon>
        <taxon>Viridiplantae</taxon>
        <taxon>Chlorophyta</taxon>
        <taxon>core chlorophytes</taxon>
        <taxon>Chlorophyceae</taxon>
        <taxon>CS clade</taxon>
        <taxon>Chlamydomonadales</taxon>
        <taxon>Haematococcaceae</taxon>
        <taxon>Haematococcus</taxon>
    </lineage>
</organism>
<keyword evidence="1" id="KW-0808">Transferase</keyword>
<keyword evidence="1" id="KW-0548">Nucleotidyltransferase</keyword>
<dbReference type="Gene3D" id="3.30.70.270">
    <property type="match status" value="1"/>
</dbReference>
<sequence>MNTGELHMCLDSLQLNKITIKDQYPLPRIDDLFDKLSGCIVFSSLDLQAGYKQIRITLENVPKTAFRTTTTTSSWYCPLGSTMHLLLSGVSGLMPLHRS</sequence>
<dbReference type="GO" id="GO:0003964">
    <property type="term" value="F:RNA-directed DNA polymerase activity"/>
    <property type="evidence" value="ECO:0007669"/>
    <property type="project" value="UniProtKB-KW"/>
</dbReference>
<gene>
    <name evidence="1" type="ORF">HaLaN_33038</name>
</gene>
<reference evidence="1 2" key="1">
    <citation type="submission" date="2020-02" db="EMBL/GenBank/DDBJ databases">
        <title>Draft genome sequence of Haematococcus lacustris strain NIES-144.</title>
        <authorList>
            <person name="Morimoto D."/>
            <person name="Nakagawa S."/>
            <person name="Yoshida T."/>
            <person name="Sawayama S."/>
        </authorList>
    </citation>
    <scope>NUCLEOTIDE SEQUENCE [LARGE SCALE GENOMIC DNA]</scope>
    <source>
        <strain evidence="1 2">NIES-144</strain>
    </source>
</reference>
<dbReference type="Proteomes" id="UP000485058">
    <property type="component" value="Unassembled WGS sequence"/>
</dbReference>
<dbReference type="AlphaFoldDB" id="A0A6A0AL60"/>
<dbReference type="EMBL" id="BLLF01009167">
    <property type="protein sequence ID" value="GFH33640.1"/>
    <property type="molecule type" value="Genomic_DNA"/>
</dbReference>
<dbReference type="InterPro" id="IPR043128">
    <property type="entry name" value="Rev_trsase/Diguanyl_cyclase"/>
</dbReference>
<dbReference type="InterPro" id="IPR043502">
    <property type="entry name" value="DNA/RNA_pol_sf"/>
</dbReference>
<evidence type="ECO:0000313" key="1">
    <source>
        <dbReference type="EMBL" id="GFH33640.1"/>
    </source>
</evidence>
<accession>A0A6A0AL60</accession>